<comment type="pathway">
    <text evidence="2">Cofactor biosynthesis; ubiquinone biosynthesis.</text>
</comment>
<comment type="similarity">
    <text evidence="3">Belongs to the UbiH/COQ6 family.</text>
</comment>
<comment type="caution">
    <text evidence="9">The sequence shown here is derived from an EMBL/GenBank/DDBJ whole genome shotgun (WGS) entry which is preliminary data.</text>
</comment>
<dbReference type="PROSITE" id="PS01304">
    <property type="entry name" value="UBIH"/>
    <property type="match status" value="1"/>
</dbReference>
<evidence type="ECO:0000313" key="10">
    <source>
        <dbReference type="Proteomes" id="UP001168613"/>
    </source>
</evidence>
<evidence type="ECO:0000256" key="3">
    <source>
        <dbReference type="ARBA" id="ARBA00005349"/>
    </source>
</evidence>
<feature type="domain" description="FAD-binding" evidence="8">
    <location>
        <begin position="7"/>
        <end position="307"/>
    </location>
</feature>
<dbReference type="PANTHER" id="PTHR43876">
    <property type="entry name" value="UBIQUINONE BIOSYNTHESIS MONOOXYGENASE COQ6, MITOCHONDRIAL"/>
    <property type="match status" value="1"/>
</dbReference>
<keyword evidence="5" id="KW-0274">FAD</keyword>
<keyword evidence="4" id="KW-0285">Flavoprotein</keyword>
<dbReference type="EMBL" id="JAJHNU010000001">
    <property type="protein sequence ID" value="MDN4120606.1"/>
    <property type="molecule type" value="Genomic_DNA"/>
</dbReference>
<evidence type="ECO:0000256" key="4">
    <source>
        <dbReference type="ARBA" id="ARBA00022630"/>
    </source>
</evidence>
<organism evidence="9 10">
    <name type="scientific">Alcaligenes endophyticus</name>
    <dbReference type="NCBI Taxonomy" id="1929088"/>
    <lineage>
        <taxon>Bacteria</taxon>
        <taxon>Pseudomonadati</taxon>
        <taxon>Pseudomonadota</taxon>
        <taxon>Betaproteobacteria</taxon>
        <taxon>Burkholderiales</taxon>
        <taxon>Alcaligenaceae</taxon>
        <taxon>Alcaligenes</taxon>
    </lineage>
</organism>
<evidence type="ECO:0000259" key="8">
    <source>
        <dbReference type="Pfam" id="PF01494"/>
    </source>
</evidence>
<dbReference type="InterPro" id="IPR036188">
    <property type="entry name" value="FAD/NAD-bd_sf"/>
</dbReference>
<dbReference type="RefSeq" id="WP_266122088.1">
    <property type="nucleotide sequence ID" value="NZ_JAJHNU010000001.1"/>
</dbReference>
<dbReference type="InterPro" id="IPR018168">
    <property type="entry name" value="Ubi_Hdrlase_CS"/>
</dbReference>
<dbReference type="Pfam" id="PF01494">
    <property type="entry name" value="FAD_binding_3"/>
    <property type="match status" value="1"/>
</dbReference>
<reference evidence="9" key="1">
    <citation type="submission" date="2021-11" db="EMBL/GenBank/DDBJ databases">
        <title>Draft genome sequence of Alcaligenes endophyticus type strain CCUG 75668T.</title>
        <authorList>
            <person name="Salva-Serra F."/>
            <person name="Duran R.E."/>
            <person name="Seeger M."/>
            <person name="Moore E.R.B."/>
            <person name="Jaen-Luchoro D."/>
        </authorList>
    </citation>
    <scope>NUCLEOTIDE SEQUENCE</scope>
    <source>
        <strain evidence="9">CCUG 75668</strain>
    </source>
</reference>
<dbReference type="PRINTS" id="PR00420">
    <property type="entry name" value="RNGMNOXGNASE"/>
</dbReference>
<gene>
    <name evidence="9" type="ORF">LMS43_04815</name>
</gene>
<keyword evidence="7 9" id="KW-0503">Monooxygenase</keyword>
<dbReference type="InterPro" id="IPR002938">
    <property type="entry name" value="FAD-bd"/>
</dbReference>
<dbReference type="Proteomes" id="UP001168613">
    <property type="component" value="Unassembled WGS sequence"/>
</dbReference>
<evidence type="ECO:0000256" key="2">
    <source>
        <dbReference type="ARBA" id="ARBA00004749"/>
    </source>
</evidence>
<dbReference type="InterPro" id="IPR051205">
    <property type="entry name" value="UbiH/COQ6_monooxygenase"/>
</dbReference>
<dbReference type="SUPFAM" id="SSF51905">
    <property type="entry name" value="FAD/NAD(P)-binding domain"/>
    <property type="match status" value="1"/>
</dbReference>
<evidence type="ECO:0000256" key="6">
    <source>
        <dbReference type="ARBA" id="ARBA00023002"/>
    </source>
</evidence>
<name>A0ABT8EH40_9BURK</name>
<dbReference type="NCBIfam" id="TIGR01988">
    <property type="entry name" value="Ubi-OHases"/>
    <property type="match status" value="1"/>
</dbReference>
<evidence type="ECO:0000256" key="5">
    <source>
        <dbReference type="ARBA" id="ARBA00022827"/>
    </source>
</evidence>
<dbReference type="Gene3D" id="3.50.50.60">
    <property type="entry name" value="FAD/NAD(P)-binding domain"/>
    <property type="match status" value="2"/>
</dbReference>
<dbReference type="GO" id="GO:0004497">
    <property type="term" value="F:monooxygenase activity"/>
    <property type="evidence" value="ECO:0007669"/>
    <property type="project" value="UniProtKB-KW"/>
</dbReference>
<evidence type="ECO:0000256" key="7">
    <source>
        <dbReference type="ARBA" id="ARBA00023033"/>
    </source>
</evidence>
<protein>
    <submittedName>
        <fullName evidence="9">FAD-dependent monooxygenase</fullName>
    </submittedName>
</protein>
<keyword evidence="6" id="KW-0560">Oxidoreductase</keyword>
<dbReference type="InterPro" id="IPR010971">
    <property type="entry name" value="UbiH/COQ6"/>
</dbReference>
<accession>A0ABT8EH40</accession>
<proteinExistence type="inferred from homology"/>
<dbReference type="PANTHER" id="PTHR43876:SF8">
    <property type="entry name" value="2-OCTAPRENYL-6-METHOXYPHENOL HYDROXYLASE"/>
    <property type="match status" value="1"/>
</dbReference>
<evidence type="ECO:0000256" key="1">
    <source>
        <dbReference type="ARBA" id="ARBA00001974"/>
    </source>
</evidence>
<sequence>MSEPSFDIAICGAGPVGASLALLLAKQSKAPERIALLGRAHQTSSAAQRGDPRTLALNFGSQQLLQQLHAWPTKQAPMQWVHVSQQGRLGRCLISAKEMQVPHLGAVVNYDDLLSSLHQALLQSGVTFITTEHAQAVSQAESVLVQHQNAHVHARMAVQCDGTKPQGTTRHYQQHALLATLRASKPQAEWAYERFTEHGPLALLPHPDGHDLYALVWCNPPARTQFLQQASTQEFEQHLQSSFGHRLGTLQLHSRRHVFPLALHAGPSLLAARIAAAGNAAQTLHPVAGQGLNLGLRDVAQLAQALSPWQADTQQPPMPYLQNFAKARRPDRWLTAAITDTLPRLFATRNPLIQHACGLGLLAMDTLPLARLPFARQLLLGLRA</sequence>
<comment type="cofactor">
    <cofactor evidence="1">
        <name>FAD</name>
        <dbReference type="ChEBI" id="CHEBI:57692"/>
    </cofactor>
</comment>
<evidence type="ECO:0000313" key="9">
    <source>
        <dbReference type="EMBL" id="MDN4120606.1"/>
    </source>
</evidence>
<keyword evidence="10" id="KW-1185">Reference proteome</keyword>